<feature type="transmembrane region" description="Helical" evidence="6">
    <location>
        <begin position="20"/>
        <end position="44"/>
    </location>
</feature>
<gene>
    <name evidence="8" type="ORF">D7I44_09970</name>
</gene>
<dbReference type="Proteomes" id="UP000275069">
    <property type="component" value="Chromosome"/>
</dbReference>
<feature type="transmembrane region" description="Helical" evidence="6">
    <location>
        <begin position="213"/>
        <end position="234"/>
    </location>
</feature>
<sequence length="252" mass="26424">MNPFGELVTSGQLVVAVPIALLAGLVSFASPCILPLVPGYLAYIGGFTDGRSTAARGDRRGQSRLALGVVLFILGFAAVFVVSGFLFGALGTWLAVYRDLITRIAGVVVILLGLVFVGQFSFLQNIVKPSWRGRSGLTGAPLLGIAFAIGWSPCTGPTLAAIDSIGFGGGSPWQGAFLAFCYALGLGIPFLLIALGLGWATSAVAFLKRHIRLVNIIGGVLLIVIGVLMVSGLWNAWMLQLQEVIPYFKTAV</sequence>
<keyword evidence="4 6" id="KW-1133">Transmembrane helix</keyword>
<name>A0A387BJ39_9MICO</name>
<dbReference type="InterPro" id="IPR003834">
    <property type="entry name" value="Cyt_c_assmbl_TM_dom"/>
</dbReference>
<dbReference type="AlphaFoldDB" id="A0A387BJ39"/>
<proteinExistence type="inferred from homology"/>
<evidence type="ECO:0000256" key="3">
    <source>
        <dbReference type="ARBA" id="ARBA00022692"/>
    </source>
</evidence>
<evidence type="ECO:0000259" key="7">
    <source>
        <dbReference type="Pfam" id="PF02683"/>
    </source>
</evidence>
<keyword evidence="9" id="KW-1185">Reference proteome</keyword>
<keyword evidence="5 6" id="KW-0472">Membrane</keyword>
<feature type="transmembrane region" description="Helical" evidence="6">
    <location>
        <begin position="100"/>
        <end position="123"/>
    </location>
</feature>
<evidence type="ECO:0000313" key="9">
    <source>
        <dbReference type="Proteomes" id="UP000275069"/>
    </source>
</evidence>
<dbReference type="EMBL" id="CP032624">
    <property type="protein sequence ID" value="AYG03833.1"/>
    <property type="molecule type" value="Genomic_DNA"/>
</dbReference>
<dbReference type="KEGG" id="gry:D7I44_09970"/>
<dbReference type="RefSeq" id="WP_120789365.1">
    <property type="nucleotide sequence ID" value="NZ_CP032624.1"/>
</dbReference>
<dbReference type="GO" id="GO:0016020">
    <property type="term" value="C:membrane"/>
    <property type="evidence" value="ECO:0007669"/>
    <property type="project" value="UniProtKB-SubCell"/>
</dbReference>
<feature type="transmembrane region" description="Helical" evidence="6">
    <location>
        <begin position="65"/>
        <end position="94"/>
    </location>
</feature>
<feature type="domain" description="Cytochrome C biogenesis protein transmembrane" evidence="7">
    <location>
        <begin position="14"/>
        <end position="231"/>
    </location>
</feature>
<feature type="transmembrane region" description="Helical" evidence="6">
    <location>
        <begin position="135"/>
        <end position="153"/>
    </location>
</feature>
<evidence type="ECO:0000256" key="5">
    <source>
        <dbReference type="ARBA" id="ARBA00023136"/>
    </source>
</evidence>
<dbReference type="Pfam" id="PF02683">
    <property type="entry name" value="DsbD_TM"/>
    <property type="match status" value="1"/>
</dbReference>
<comment type="similarity">
    <text evidence="2">Belongs to the DsbD family.</text>
</comment>
<dbReference type="PANTHER" id="PTHR31272:SF4">
    <property type="entry name" value="CYTOCHROME C-TYPE BIOGENESIS PROTEIN HI_1454-RELATED"/>
    <property type="match status" value="1"/>
</dbReference>
<evidence type="ECO:0000256" key="6">
    <source>
        <dbReference type="SAM" id="Phobius"/>
    </source>
</evidence>
<evidence type="ECO:0000256" key="1">
    <source>
        <dbReference type="ARBA" id="ARBA00004141"/>
    </source>
</evidence>
<evidence type="ECO:0000256" key="4">
    <source>
        <dbReference type="ARBA" id="ARBA00022989"/>
    </source>
</evidence>
<dbReference type="OrthoDB" id="9803065at2"/>
<accession>A0A387BJ39</accession>
<keyword evidence="3 6" id="KW-0812">Transmembrane</keyword>
<organism evidence="8 9">
    <name type="scientific">Gryllotalpicola protaetiae</name>
    <dbReference type="NCBI Taxonomy" id="2419771"/>
    <lineage>
        <taxon>Bacteria</taxon>
        <taxon>Bacillati</taxon>
        <taxon>Actinomycetota</taxon>
        <taxon>Actinomycetes</taxon>
        <taxon>Micrococcales</taxon>
        <taxon>Microbacteriaceae</taxon>
        <taxon>Gryllotalpicola</taxon>
    </lineage>
</organism>
<dbReference type="PANTHER" id="PTHR31272">
    <property type="entry name" value="CYTOCHROME C-TYPE BIOGENESIS PROTEIN HI_1454-RELATED"/>
    <property type="match status" value="1"/>
</dbReference>
<evidence type="ECO:0000313" key="8">
    <source>
        <dbReference type="EMBL" id="AYG03833.1"/>
    </source>
</evidence>
<protein>
    <submittedName>
        <fullName evidence="8">Cytochrome c biogenesis protein CcdA</fullName>
    </submittedName>
</protein>
<feature type="transmembrane region" description="Helical" evidence="6">
    <location>
        <begin position="173"/>
        <end position="201"/>
    </location>
</feature>
<comment type="subcellular location">
    <subcellularLocation>
        <location evidence="1">Membrane</location>
        <topology evidence="1">Multi-pass membrane protein</topology>
    </subcellularLocation>
</comment>
<evidence type="ECO:0000256" key="2">
    <source>
        <dbReference type="ARBA" id="ARBA00006143"/>
    </source>
</evidence>
<reference evidence="8 9" key="1">
    <citation type="submission" date="2018-09" db="EMBL/GenBank/DDBJ databases">
        <title>Genome sequencing of strain 2DFW10M-5.</title>
        <authorList>
            <person name="Heo J."/>
            <person name="Kim S.-J."/>
            <person name="Kwon S.-W."/>
        </authorList>
    </citation>
    <scope>NUCLEOTIDE SEQUENCE [LARGE SCALE GENOMIC DNA]</scope>
    <source>
        <strain evidence="8 9">2DFW10M-5</strain>
    </source>
</reference>
<dbReference type="InterPro" id="IPR051790">
    <property type="entry name" value="Cytochrome_c-biogenesis_DsbD"/>
</dbReference>
<dbReference type="GO" id="GO:0017004">
    <property type="term" value="P:cytochrome complex assembly"/>
    <property type="evidence" value="ECO:0007669"/>
    <property type="project" value="InterPro"/>
</dbReference>